<dbReference type="InterPro" id="IPR036055">
    <property type="entry name" value="LDL_receptor-like_sf"/>
</dbReference>
<keyword evidence="7" id="KW-0675">Receptor</keyword>
<evidence type="ECO:0000313" key="10">
    <source>
        <dbReference type="EnsemblMetazoa" id="ACUA022980-PA"/>
    </source>
</evidence>
<dbReference type="GO" id="GO:0042562">
    <property type="term" value="F:hormone binding"/>
    <property type="evidence" value="ECO:0007669"/>
    <property type="project" value="TreeGrafter"/>
</dbReference>
<dbReference type="Pfam" id="PF00057">
    <property type="entry name" value="Ldl_recept_a"/>
    <property type="match status" value="4"/>
</dbReference>
<dbReference type="GO" id="GO:0043235">
    <property type="term" value="C:receptor complex"/>
    <property type="evidence" value="ECO:0007669"/>
    <property type="project" value="TreeGrafter"/>
</dbReference>
<dbReference type="PRINTS" id="PR00261">
    <property type="entry name" value="LDLRECEPTOR"/>
</dbReference>
<sequence length="197" mass="22546">MVRTLHVKAYVQHHSNVVAEDCEPQDFVCNDGTCLDAAKQCDDVPDCRDGEDEHECDAVPECDETSEFMCRSDNTCIPKSSVCDRQPDCTDGEDEENCEACPRDTWQCDYGQCIPHEQKCDGNIDCPDDISDERNCPRCSPYEFQCRWDKACIPLAKKCDRVYDCYDKTDEQVCAWSHLSPFFKQNDNSKHLAICKK</sequence>
<dbReference type="PANTHER" id="PTHR22722:SF15">
    <property type="entry name" value="LOW-DENSITY LIPOPROTEIN RECEPTOR-RELATED"/>
    <property type="match status" value="1"/>
</dbReference>
<keyword evidence="5" id="KW-0472">Membrane</keyword>
<reference evidence="11" key="1">
    <citation type="submission" date="2013-09" db="EMBL/GenBank/DDBJ databases">
        <title>The Genome Sequence of Anopheles culicifacies species A.</title>
        <authorList>
            <consortium name="The Broad Institute Genomics Platform"/>
            <person name="Neafsey D.E."/>
            <person name="Besansky N."/>
            <person name="Howell P."/>
            <person name="Walton C."/>
            <person name="Young S.K."/>
            <person name="Zeng Q."/>
            <person name="Gargeya S."/>
            <person name="Fitzgerald M."/>
            <person name="Haas B."/>
            <person name="Abouelleil A."/>
            <person name="Allen A.W."/>
            <person name="Alvarado L."/>
            <person name="Arachchi H.M."/>
            <person name="Berlin A.M."/>
            <person name="Chapman S.B."/>
            <person name="Gainer-Dewar J."/>
            <person name="Goldberg J."/>
            <person name="Griggs A."/>
            <person name="Gujja S."/>
            <person name="Hansen M."/>
            <person name="Howarth C."/>
            <person name="Imamovic A."/>
            <person name="Ireland A."/>
            <person name="Larimer J."/>
            <person name="McCowan C."/>
            <person name="Murphy C."/>
            <person name="Pearson M."/>
            <person name="Poon T.W."/>
            <person name="Priest M."/>
            <person name="Roberts A."/>
            <person name="Saif S."/>
            <person name="Shea T."/>
            <person name="Sisk P."/>
            <person name="Sykes S."/>
            <person name="Wortman J."/>
            <person name="Nusbaum C."/>
            <person name="Birren B."/>
        </authorList>
    </citation>
    <scope>NUCLEOTIDE SEQUENCE [LARGE SCALE GENOMIC DNA]</scope>
    <source>
        <strain evidence="11">A-37</strain>
    </source>
</reference>
<keyword evidence="6 9" id="KW-1015">Disulfide bond</keyword>
<protein>
    <submittedName>
        <fullName evidence="10">Uncharacterized protein</fullName>
    </submittedName>
</protein>
<dbReference type="EnsemblMetazoa" id="ACUA022980-RA">
    <property type="protein sequence ID" value="ACUA022980-PA"/>
    <property type="gene ID" value="ACUA022980"/>
</dbReference>
<evidence type="ECO:0000256" key="2">
    <source>
        <dbReference type="ARBA" id="ARBA00022692"/>
    </source>
</evidence>
<evidence type="ECO:0000256" key="1">
    <source>
        <dbReference type="ARBA" id="ARBA00004167"/>
    </source>
</evidence>
<evidence type="ECO:0000256" key="3">
    <source>
        <dbReference type="ARBA" id="ARBA00022737"/>
    </source>
</evidence>
<dbReference type="PROSITE" id="PS50068">
    <property type="entry name" value="LDLRA_2"/>
    <property type="match status" value="4"/>
</dbReference>
<dbReference type="EMBL" id="AXCM01000042">
    <property type="status" value="NOT_ANNOTATED_CDS"/>
    <property type="molecule type" value="Genomic_DNA"/>
</dbReference>
<dbReference type="Proteomes" id="UP000075883">
    <property type="component" value="Unassembled WGS sequence"/>
</dbReference>
<reference evidence="10" key="2">
    <citation type="submission" date="2020-05" db="UniProtKB">
        <authorList>
            <consortium name="EnsemblMetazoa"/>
        </authorList>
    </citation>
    <scope>IDENTIFICATION</scope>
    <source>
        <strain evidence="10">A-37</strain>
    </source>
</reference>
<feature type="disulfide bond" evidence="9">
    <location>
        <begin position="159"/>
        <end position="174"/>
    </location>
</feature>
<dbReference type="AlphaFoldDB" id="A0A182MP59"/>
<dbReference type="FunFam" id="4.10.400.10:FF:000236">
    <property type="entry name" value="AGAP003656-PC"/>
    <property type="match status" value="1"/>
</dbReference>
<evidence type="ECO:0000256" key="4">
    <source>
        <dbReference type="ARBA" id="ARBA00022989"/>
    </source>
</evidence>
<dbReference type="PROSITE" id="PS01209">
    <property type="entry name" value="LDLRA_1"/>
    <property type="match status" value="1"/>
</dbReference>
<feature type="disulfide bond" evidence="9">
    <location>
        <begin position="22"/>
        <end position="34"/>
    </location>
</feature>
<dbReference type="InterPro" id="IPR002172">
    <property type="entry name" value="LDrepeatLR_classA_rpt"/>
</dbReference>
<dbReference type="STRING" id="139723.A0A182MP59"/>
<accession>A0A182MP59</accession>
<evidence type="ECO:0000256" key="9">
    <source>
        <dbReference type="PROSITE-ProRule" id="PRU00124"/>
    </source>
</evidence>
<dbReference type="PANTHER" id="PTHR22722">
    <property type="entry name" value="LOW-DENSITY LIPOPROTEIN RECEPTOR-RELATED PROTEIN 2-RELATED"/>
    <property type="match status" value="1"/>
</dbReference>
<evidence type="ECO:0000256" key="8">
    <source>
        <dbReference type="ARBA" id="ARBA00023180"/>
    </source>
</evidence>
<feature type="disulfide bond" evidence="9">
    <location>
        <begin position="101"/>
        <end position="113"/>
    </location>
</feature>
<dbReference type="GO" id="GO:0006898">
    <property type="term" value="P:receptor-mediated endocytosis"/>
    <property type="evidence" value="ECO:0007669"/>
    <property type="project" value="TreeGrafter"/>
</dbReference>
<feature type="disulfide bond" evidence="9">
    <location>
        <begin position="41"/>
        <end position="56"/>
    </location>
</feature>
<dbReference type="CDD" id="cd00112">
    <property type="entry name" value="LDLa"/>
    <property type="match status" value="4"/>
</dbReference>
<organism evidence="10 11">
    <name type="scientific">Anopheles culicifacies</name>
    <dbReference type="NCBI Taxonomy" id="139723"/>
    <lineage>
        <taxon>Eukaryota</taxon>
        <taxon>Metazoa</taxon>
        <taxon>Ecdysozoa</taxon>
        <taxon>Arthropoda</taxon>
        <taxon>Hexapoda</taxon>
        <taxon>Insecta</taxon>
        <taxon>Pterygota</taxon>
        <taxon>Neoptera</taxon>
        <taxon>Endopterygota</taxon>
        <taxon>Diptera</taxon>
        <taxon>Nematocera</taxon>
        <taxon>Culicoidea</taxon>
        <taxon>Culicidae</taxon>
        <taxon>Anophelinae</taxon>
        <taxon>Anopheles</taxon>
        <taxon>culicifacies species complex</taxon>
    </lineage>
</organism>
<dbReference type="InterPro" id="IPR051221">
    <property type="entry name" value="LDLR-related"/>
</dbReference>
<feature type="disulfide bond" evidence="9">
    <location>
        <begin position="83"/>
        <end position="98"/>
    </location>
</feature>
<keyword evidence="4" id="KW-1133">Transmembrane helix</keyword>
<dbReference type="InterPro" id="IPR023415">
    <property type="entry name" value="LDLR_class-A_CS"/>
</dbReference>
<keyword evidence="8" id="KW-0325">Glycoprotein</keyword>
<feature type="disulfide bond" evidence="9">
    <location>
        <begin position="108"/>
        <end position="126"/>
    </location>
</feature>
<feature type="disulfide bond" evidence="9">
    <location>
        <begin position="29"/>
        <end position="47"/>
    </location>
</feature>
<proteinExistence type="predicted"/>
<dbReference type="GO" id="GO:0016324">
    <property type="term" value="C:apical plasma membrane"/>
    <property type="evidence" value="ECO:0007669"/>
    <property type="project" value="TreeGrafter"/>
</dbReference>
<comment type="subcellular location">
    <subcellularLocation>
        <location evidence="1">Membrane</location>
        <topology evidence="1">Single-pass membrane protein</topology>
    </subcellularLocation>
</comment>
<evidence type="ECO:0000313" key="11">
    <source>
        <dbReference type="Proteomes" id="UP000075883"/>
    </source>
</evidence>
<name>A0A182MP59_9DIPT</name>
<evidence type="ECO:0000256" key="7">
    <source>
        <dbReference type="ARBA" id="ARBA00023170"/>
    </source>
</evidence>
<keyword evidence="2" id="KW-0812">Transmembrane</keyword>
<dbReference type="Gene3D" id="4.10.400.10">
    <property type="entry name" value="Low-density Lipoprotein Receptor"/>
    <property type="match status" value="4"/>
</dbReference>
<comment type="caution">
    <text evidence="9">Lacks conserved residue(s) required for the propagation of feature annotation.</text>
</comment>
<dbReference type="SUPFAM" id="SSF57424">
    <property type="entry name" value="LDL receptor-like module"/>
    <property type="match status" value="4"/>
</dbReference>
<dbReference type="SMART" id="SM00192">
    <property type="entry name" value="LDLa"/>
    <property type="match status" value="4"/>
</dbReference>
<dbReference type="VEuPathDB" id="VectorBase:ACUA022980"/>
<keyword evidence="3" id="KW-0677">Repeat</keyword>
<keyword evidence="11" id="KW-1185">Reference proteome</keyword>
<evidence type="ECO:0000256" key="6">
    <source>
        <dbReference type="ARBA" id="ARBA00023157"/>
    </source>
</evidence>
<evidence type="ECO:0000256" key="5">
    <source>
        <dbReference type="ARBA" id="ARBA00023136"/>
    </source>
</evidence>